<protein>
    <submittedName>
        <fullName evidence="1">Sla2 Src-like adaptor 2</fullName>
    </submittedName>
</protein>
<proteinExistence type="predicted"/>
<reference evidence="1" key="1">
    <citation type="submission" date="2022-06" db="EMBL/GenBank/DDBJ databases">
        <title>Phylogenomic reconstructions and comparative analyses of Kickxellomycotina fungi.</title>
        <authorList>
            <person name="Reynolds N.K."/>
            <person name="Stajich J.E."/>
            <person name="Barry K."/>
            <person name="Grigoriev I.V."/>
            <person name="Crous P."/>
            <person name="Smith M.E."/>
        </authorList>
    </citation>
    <scope>NUCLEOTIDE SEQUENCE</scope>
    <source>
        <strain evidence="1">RSA 2271</strain>
    </source>
</reference>
<keyword evidence="2" id="KW-1185">Reference proteome</keyword>
<name>A0ACC1H768_9FUNG</name>
<organism evidence="1 2">
    <name type="scientific">Spiromyces aspiralis</name>
    <dbReference type="NCBI Taxonomy" id="68401"/>
    <lineage>
        <taxon>Eukaryota</taxon>
        <taxon>Fungi</taxon>
        <taxon>Fungi incertae sedis</taxon>
        <taxon>Zoopagomycota</taxon>
        <taxon>Kickxellomycotina</taxon>
        <taxon>Kickxellomycetes</taxon>
        <taxon>Kickxellales</taxon>
        <taxon>Kickxellaceae</taxon>
        <taxon>Spiromyces</taxon>
    </lineage>
</organism>
<dbReference type="Proteomes" id="UP001145114">
    <property type="component" value="Unassembled WGS sequence"/>
</dbReference>
<sequence>PDLSTRQIKVNDAILDTAMAMTNAIAQLIRAATACQQEIVAQGRGTSSKAEFYKKNNRWTEGLISAAKAVAMATNLLVETADGVINGTRSLEQLIVASREVTAATAQLVAASRVKSQLYSKTQERLEDAARTVTEASNKLVKAVQQITSKEEEGKVAGVDYSKLSNLEFKSREMEQQVEILRLEKELTTARRHLAEMRRYGYHADPEEGGIA</sequence>
<gene>
    <name evidence="1" type="primary">SLA2_2</name>
    <name evidence="1" type="ORF">EV182_007869</name>
</gene>
<feature type="non-terminal residue" evidence="1">
    <location>
        <position position="1"/>
    </location>
</feature>
<dbReference type="EMBL" id="JAMZIH010008962">
    <property type="protein sequence ID" value="KAJ1671011.1"/>
    <property type="molecule type" value="Genomic_DNA"/>
</dbReference>
<accession>A0ACC1H768</accession>
<evidence type="ECO:0000313" key="2">
    <source>
        <dbReference type="Proteomes" id="UP001145114"/>
    </source>
</evidence>
<evidence type="ECO:0000313" key="1">
    <source>
        <dbReference type="EMBL" id="KAJ1671011.1"/>
    </source>
</evidence>
<comment type="caution">
    <text evidence="1">The sequence shown here is derived from an EMBL/GenBank/DDBJ whole genome shotgun (WGS) entry which is preliminary data.</text>
</comment>